<dbReference type="InterPro" id="IPR008135">
    <property type="entry name" value="Competence-induced_CinA"/>
</dbReference>
<dbReference type="Gene3D" id="3.90.950.20">
    <property type="entry name" value="CinA-like"/>
    <property type="match status" value="1"/>
</dbReference>
<dbReference type="PIRSF" id="PIRSF006728">
    <property type="entry name" value="CinA"/>
    <property type="match status" value="1"/>
</dbReference>
<dbReference type="Proteomes" id="UP000028549">
    <property type="component" value="Unassembled WGS sequence"/>
</dbReference>
<evidence type="ECO:0000259" key="2">
    <source>
        <dbReference type="SMART" id="SM00852"/>
    </source>
</evidence>
<dbReference type="InterPro" id="IPR036425">
    <property type="entry name" value="MoaB/Mog-like_dom_sf"/>
</dbReference>
<dbReference type="RefSeq" id="WP_029565643.1">
    <property type="nucleotide sequence ID" value="NZ_JNVC02000001.1"/>
</dbReference>
<dbReference type="NCBIfam" id="TIGR00177">
    <property type="entry name" value="molyb_syn"/>
    <property type="match status" value="1"/>
</dbReference>
<dbReference type="NCBIfam" id="TIGR00199">
    <property type="entry name" value="PncC_domain"/>
    <property type="match status" value="1"/>
</dbReference>
<dbReference type="SMART" id="SM00852">
    <property type="entry name" value="MoCF_biosynth"/>
    <property type="match status" value="1"/>
</dbReference>
<dbReference type="SUPFAM" id="SSF142433">
    <property type="entry name" value="CinA-like"/>
    <property type="match status" value="1"/>
</dbReference>
<dbReference type="PANTHER" id="PTHR13939:SF0">
    <property type="entry name" value="NMN AMIDOHYDROLASE-LIKE PROTEIN YFAY"/>
    <property type="match status" value="1"/>
</dbReference>
<dbReference type="CDD" id="cd00885">
    <property type="entry name" value="cinA"/>
    <property type="match status" value="1"/>
</dbReference>
<dbReference type="HAMAP" id="MF_00226_B">
    <property type="entry name" value="CinA_B"/>
    <property type="match status" value="1"/>
</dbReference>
<dbReference type="NCBIfam" id="NF001813">
    <property type="entry name" value="PRK00549.1"/>
    <property type="match status" value="1"/>
</dbReference>
<dbReference type="Pfam" id="PF02464">
    <property type="entry name" value="CinA"/>
    <property type="match status" value="1"/>
</dbReference>
<dbReference type="OrthoDB" id="9801454at2"/>
<dbReference type="Pfam" id="PF18146">
    <property type="entry name" value="CinA_KH"/>
    <property type="match status" value="1"/>
</dbReference>
<dbReference type="InterPro" id="IPR008136">
    <property type="entry name" value="CinA_C"/>
</dbReference>
<dbReference type="EMBL" id="JNVC02000001">
    <property type="protein sequence ID" value="KEZ54318.1"/>
    <property type="molecule type" value="Genomic_DNA"/>
</dbReference>
<gene>
    <name evidence="1" type="primary">cinA</name>
    <name evidence="3" type="ORF">GS18_0205165</name>
</gene>
<organism evidence="3 4">
    <name type="scientific">Metabacillus indicus</name>
    <name type="common">Bacillus indicus</name>
    <dbReference type="NCBI Taxonomy" id="246786"/>
    <lineage>
        <taxon>Bacteria</taxon>
        <taxon>Bacillati</taxon>
        <taxon>Bacillota</taxon>
        <taxon>Bacilli</taxon>
        <taxon>Bacillales</taxon>
        <taxon>Bacillaceae</taxon>
        <taxon>Metabacillus</taxon>
    </lineage>
</organism>
<name>A0A084H406_METID</name>
<dbReference type="InterPro" id="IPR050101">
    <property type="entry name" value="CinA"/>
</dbReference>
<evidence type="ECO:0000313" key="4">
    <source>
        <dbReference type="Proteomes" id="UP000028549"/>
    </source>
</evidence>
<protein>
    <recommendedName>
        <fullName evidence="1">Putative competence-damage inducible protein</fullName>
    </recommendedName>
</protein>
<dbReference type="PANTHER" id="PTHR13939">
    <property type="entry name" value="NICOTINAMIDE-NUCLEOTIDE AMIDOHYDROLASE PNCC"/>
    <property type="match status" value="1"/>
</dbReference>
<dbReference type="AlphaFoldDB" id="A0A084H406"/>
<proteinExistence type="inferred from homology"/>
<dbReference type="InterPro" id="IPR041424">
    <property type="entry name" value="CinA_KH"/>
</dbReference>
<dbReference type="Pfam" id="PF00994">
    <property type="entry name" value="MoCF_biosynth"/>
    <property type="match status" value="1"/>
</dbReference>
<dbReference type="Gene3D" id="3.30.70.2860">
    <property type="match status" value="1"/>
</dbReference>
<evidence type="ECO:0000256" key="1">
    <source>
        <dbReference type="HAMAP-Rule" id="MF_00226"/>
    </source>
</evidence>
<dbReference type="STRING" id="246786.GS18_0205165"/>
<keyword evidence="4" id="KW-1185">Reference proteome</keyword>
<evidence type="ECO:0000313" key="3">
    <source>
        <dbReference type="EMBL" id="KEZ54318.1"/>
    </source>
</evidence>
<dbReference type="InterPro" id="IPR001453">
    <property type="entry name" value="MoaB/Mog_dom"/>
</dbReference>
<comment type="caution">
    <text evidence="3">The sequence shown here is derived from an EMBL/GenBank/DDBJ whole genome shotgun (WGS) entry which is preliminary data.</text>
</comment>
<sequence>MHMATKTEIIAVGSELLLGQIVNSNAQFISQQLAENGINVYYHTVVGDNPGRLKQAVKTAQERSNIIVFTGGLGPTKDDLTKETIASLLGRKLTTDEEALRSIEDYFVNVNRPMSENNKKQALVIEGSDILKNEHGMAPGMAIQTDGITYMLLPGPPSEMKPMFLKYGLPFFRKALGRNDKIISRVLRYFGIGESQLETDIQDLIDGQSNPTIAPLAGDGEVTLRLTARHQTEAEAVKLINDAEKAINERVGAFFYGYDQTTLAEELLRHLRQRGMTISAAESLTGGLFSDQLTAVKGTSDVFKGTIVCYTNEVKEAMLGVSKKTLEEHGAVSGQCALEMAEQIRKLTGSDIGISFTGIAGEEPVEGKKPGTVYIGLAVKGRQTETHQLLLAGSRNGIRKRTVKYGCHLAVKALTENTAE</sequence>
<dbReference type="Gene3D" id="3.40.980.10">
    <property type="entry name" value="MoaB/Mog-like domain"/>
    <property type="match status" value="1"/>
</dbReference>
<feature type="domain" description="MoaB/Mog" evidence="2">
    <location>
        <begin position="8"/>
        <end position="174"/>
    </location>
</feature>
<accession>A0A084H406</accession>
<dbReference type="SUPFAM" id="SSF53218">
    <property type="entry name" value="Molybdenum cofactor biosynthesis proteins"/>
    <property type="match status" value="1"/>
</dbReference>
<dbReference type="InterPro" id="IPR036653">
    <property type="entry name" value="CinA-like_C"/>
</dbReference>
<reference evidence="3 4" key="1">
    <citation type="journal article" date="2005" name="Int. J. Syst. Evol. Microbiol.">
        <title>Bacillus cibi sp. nov., isolated from jeotgal, a traditional Korean fermented seafood.</title>
        <authorList>
            <person name="Yoon J.H."/>
            <person name="Lee C.H."/>
            <person name="Oh T.K."/>
        </authorList>
    </citation>
    <scope>NUCLEOTIDE SEQUENCE [LARGE SCALE GENOMIC DNA]</scope>
    <source>
        <strain evidence="3 4">DSM 16189</strain>
    </source>
</reference>
<comment type="similarity">
    <text evidence="1">Belongs to the CinA family.</text>
</comment>
<dbReference type="NCBIfam" id="TIGR00200">
    <property type="entry name" value="cinA_nterm"/>
    <property type="match status" value="1"/>
</dbReference>